<dbReference type="Proteomes" id="UP000680348">
    <property type="component" value="Unassembled WGS sequence"/>
</dbReference>
<dbReference type="InterPro" id="IPR023393">
    <property type="entry name" value="START-like_dom_sf"/>
</dbReference>
<reference evidence="3" key="1">
    <citation type="submission" date="2021-04" db="EMBL/GenBank/DDBJ databases">
        <title>Pseudaminobacter soli sp. nov., isolated from paddy soil contaminated by heavy metals.</title>
        <authorList>
            <person name="Zhang K."/>
        </authorList>
    </citation>
    <scope>NUCLEOTIDE SEQUENCE</scope>
    <source>
        <strain evidence="3">19-2017</strain>
    </source>
</reference>
<organism evidence="3 4">
    <name type="scientific">Pseudaminobacter soli</name>
    <name type="common">ex Zhang et al. 2022</name>
    <dbReference type="NCBI Taxonomy" id="2831468"/>
    <lineage>
        <taxon>Bacteria</taxon>
        <taxon>Pseudomonadati</taxon>
        <taxon>Pseudomonadota</taxon>
        <taxon>Alphaproteobacteria</taxon>
        <taxon>Hyphomicrobiales</taxon>
        <taxon>Phyllobacteriaceae</taxon>
        <taxon>Pseudaminobacter</taxon>
    </lineage>
</organism>
<name>A0A942E766_9HYPH</name>
<dbReference type="CDD" id="cd07814">
    <property type="entry name" value="SRPBCC_CalC_Aha1-like"/>
    <property type="match status" value="1"/>
</dbReference>
<evidence type="ECO:0000259" key="2">
    <source>
        <dbReference type="Pfam" id="PF08327"/>
    </source>
</evidence>
<evidence type="ECO:0000313" key="4">
    <source>
        <dbReference type="Proteomes" id="UP000680348"/>
    </source>
</evidence>
<dbReference type="AlphaFoldDB" id="A0A942E766"/>
<dbReference type="EMBL" id="JAGWCR010000007">
    <property type="protein sequence ID" value="MBS3649692.1"/>
    <property type="molecule type" value="Genomic_DNA"/>
</dbReference>
<evidence type="ECO:0000256" key="1">
    <source>
        <dbReference type="ARBA" id="ARBA00006817"/>
    </source>
</evidence>
<dbReference type="InterPro" id="IPR013538">
    <property type="entry name" value="ASHA1/2-like_C"/>
</dbReference>
<proteinExistence type="inferred from homology"/>
<keyword evidence="4" id="KW-1185">Reference proteome</keyword>
<dbReference type="RefSeq" id="WP_188255263.1">
    <property type="nucleotide sequence ID" value="NZ_JABVCF010000007.1"/>
</dbReference>
<protein>
    <submittedName>
        <fullName evidence="3">SRPBCC domain-containing protein</fullName>
    </submittedName>
</protein>
<sequence>MSTAAAGQSRPELSIVRTFDAPRELVFRCWTEPEHLNRWCCPKGFTLPHSEGDGARPGGSFKTCMRAPDGTEYWLAGTYREVVPPDRLVFSHRWLNDRGEPEHETVVTVTLEHEDGRTRLMLHQAFFLTEASREGHRQGWEETLDNLAEYLAK</sequence>
<dbReference type="SUPFAM" id="SSF55961">
    <property type="entry name" value="Bet v1-like"/>
    <property type="match status" value="1"/>
</dbReference>
<dbReference type="Gene3D" id="3.30.530.20">
    <property type="match status" value="1"/>
</dbReference>
<dbReference type="Pfam" id="PF08327">
    <property type="entry name" value="AHSA1"/>
    <property type="match status" value="1"/>
</dbReference>
<feature type="domain" description="Activator of Hsp90 ATPase homologue 1/2-like C-terminal" evidence="2">
    <location>
        <begin position="20"/>
        <end position="151"/>
    </location>
</feature>
<comment type="caution">
    <text evidence="3">The sequence shown here is derived from an EMBL/GenBank/DDBJ whole genome shotgun (WGS) entry which is preliminary data.</text>
</comment>
<gene>
    <name evidence="3" type="ORF">KEU06_13850</name>
</gene>
<evidence type="ECO:0000313" key="3">
    <source>
        <dbReference type="EMBL" id="MBS3649692.1"/>
    </source>
</evidence>
<accession>A0A942E766</accession>
<comment type="similarity">
    <text evidence="1">Belongs to the AHA1 family.</text>
</comment>